<organism evidence="1 2">
    <name type="scientific">Sulfurimicrobium lacus</name>
    <dbReference type="NCBI Taxonomy" id="2715678"/>
    <lineage>
        <taxon>Bacteria</taxon>
        <taxon>Pseudomonadati</taxon>
        <taxon>Pseudomonadota</taxon>
        <taxon>Betaproteobacteria</taxon>
        <taxon>Nitrosomonadales</taxon>
        <taxon>Sulfuricellaceae</taxon>
        <taxon>Sulfurimicrobium</taxon>
    </lineage>
</organism>
<dbReference type="KEGG" id="slac:SKTS_18130"/>
<name>A0A6F8VCU0_9PROT</name>
<reference evidence="2" key="1">
    <citation type="submission" date="2020-03" db="EMBL/GenBank/DDBJ databases">
        <title>Complete genome sequence of sulfur-oxidizing bacterium skT11.</title>
        <authorList>
            <person name="Kanda M."/>
            <person name="Kojima H."/>
            <person name="Fukui M."/>
        </authorList>
    </citation>
    <scope>NUCLEOTIDE SEQUENCE [LARGE SCALE GENOMIC DNA]</scope>
    <source>
        <strain evidence="2">skT11</strain>
    </source>
</reference>
<proteinExistence type="predicted"/>
<keyword evidence="2" id="KW-1185">Reference proteome</keyword>
<evidence type="ECO:0008006" key="3">
    <source>
        <dbReference type="Google" id="ProtNLM"/>
    </source>
</evidence>
<sequence>MDEWRQHFLNSSPMFEPLRGVGESLEKLERWPTLDELNALLSPSIRTASGAAIRFVPQDGKPRCMEEKYEARIYLSGEVQTRTENWHDLFNALVWLAFPETKTAINALHFSAISQSASAEAGNRGKTQDVLTLFDESGVVVLYADDEQADLLREHRWTELFWERRQAVTERMKFVIFGHSLYEKALKPYVGFTGKGLMLRVGSSLAAFPGEQAQELDQLIASGLAERVNDALCPVPLLGVPGWWPDNETPAFYQNTEYFRAKKPERVRY</sequence>
<accession>A0A6F8VCU0</accession>
<dbReference type="EMBL" id="AP022853">
    <property type="protein sequence ID" value="BCB26927.1"/>
    <property type="molecule type" value="Genomic_DNA"/>
</dbReference>
<evidence type="ECO:0000313" key="2">
    <source>
        <dbReference type="Proteomes" id="UP000502260"/>
    </source>
</evidence>
<dbReference type="AlphaFoldDB" id="A0A6F8VCU0"/>
<gene>
    <name evidence="1" type="ORF">SKTS_18130</name>
</gene>
<dbReference type="Pfam" id="PF11227">
    <property type="entry name" value="DUF3025"/>
    <property type="match status" value="1"/>
</dbReference>
<dbReference type="Proteomes" id="UP000502260">
    <property type="component" value="Chromosome"/>
</dbReference>
<protein>
    <recommendedName>
        <fullName evidence="3">DUF3025 domain-containing protein</fullName>
    </recommendedName>
</protein>
<dbReference type="InterPro" id="IPR021390">
    <property type="entry name" value="DUF3025"/>
</dbReference>
<evidence type="ECO:0000313" key="1">
    <source>
        <dbReference type="EMBL" id="BCB26927.1"/>
    </source>
</evidence>